<proteinExistence type="predicted"/>
<evidence type="ECO:0000256" key="4">
    <source>
        <dbReference type="ARBA" id="ARBA00023242"/>
    </source>
</evidence>
<dbReference type="InterPro" id="IPR001138">
    <property type="entry name" value="Zn2Cys6_DnaBD"/>
</dbReference>
<comment type="caution">
    <text evidence="7">The sequence shown here is derived from an EMBL/GenBank/DDBJ whole genome shotgun (WGS) entry which is preliminary data.</text>
</comment>
<dbReference type="PANTHER" id="PTHR46910">
    <property type="entry name" value="TRANSCRIPTION FACTOR PDR1"/>
    <property type="match status" value="1"/>
</dbReference>
<dbReference type="PROSITE" id="PS00463">
    <property type="entry name" value="ZN2_CY6_FUNGAL_1"/>
    <property type="match status" value="1"/>
</dbReference>
<keyword evidence="4" id="KW-0539">Nucleus</keyword>
<evidence type="ECO:0000256" key="2">
    <source>
        <dbReference type="ARBA" id="ARBA00022723"/>
    </source>
</evidence>
<feature type="compositionally biased region" description="Acidic residues" evidence="5">
    <location>
        <begin position="130"/>
        <end position="147"/>
    </location>
</feature>
<dbReference type="Gene3D" id="4.10.240.10">
    <property type="entry name" value="Zn(2)-C6 fungal-type DNA-binding domain"/>
    <property type="match status" value="1"/>
</dbReference>
<feature type="region of interest" description="Disordered" evidence="5">
    <location>
        <begin position="115"/>
        <end position="161"/>
    </location>
</feature>
<evidence type="ECO:0000313" key="7">
    <source>
        <dbReference type="EMBL" id="GAA5797723.1"/>
    </source>
</evidence>
<dbReference type="Proteomes" id="UP001476247">
    <property type="component" value="Unassembled WGS sequence"/>
</dbReference>
<comment type="subcellular location">
    <subcellularLocation>
        <location evidence="1">Nucleus</location>
    </subcellularLocation>
</comment>
<keyword evidence="8" id="KW-1185">Reference proteome</keyword>
<dbReference type="SMART" id="SM00066">
    <property type="entry name" value="GAL4"/>
    <property type="match status" value="1"/>
</dbReference>
<evidence type="ECO:0000259" key="6">
    <source>
        <dbReference type="PROSITE" id="PS50048"/>
    </source>
</evidence>
<evidence type="ECO:0000313" key="8">
    <source>
        <dbReference type="Proteomes" id="UP001476247"/>
    </source>
</evidence>
<reference evidence="7 8" key="1">
    <citation type="submission" date="2024-04" db="EMBL/GenBank/DDBJ databases">
        <title>genome sequences of Mucor flavus KT1a and Helicostylum pulchrum KT1b strains isolation_sourced from the surface of a dry-aged beef.</title>
        <authorList>
            <person name="Toyotome T."/>
            <person name="Hosono M."/>
            <person name="Torimaru M."/>
            <person name="Fukuda K."/>
            <person name="Mikami N."/>
        </authorList>
    </citation>
    <scope>NUCLEOTIDE SEQUENCE [LARGE SCALE GENOMIC DNA]</scope>
    <source>
        <strain evidence="7 8">KT1b</strain>
    </source>
</reference>
<dbReference type="PANTHER" id="PTHR46910:SF3">
    <property type="entry name" value="HALOTOLERANCE PROTEIN 9-RELATED"/>
    <property type="match status" value="1"/>
</dbReference>
<keyword evidence="2" id="KW-0479">Metal-binding</keyword>
<protein>
    <recommendedName>
        <fullName evidence="6">Zn(2)-C6 fungal-type domain-containing protein</fullName>
    </recommendedName>
</protein>
<feature type="compositionally biased region" description="Polar residues" evidence="5">
    <location>
        <begin position="115"/>
        <end position="125"/>
    </location>
</feature>
<gene>
    <name evidence="7" type="ORF">HPULCUR_003117</name>
</gene>
<sequence>MNAYSTKLKLTTTIDANRNNNATPLKRTRAKRSCDFCRKRKARCDADHTIPCSNCKAWGFNCEFLTVRKKRGPPSVYVENLETRCKKMESLLTCLTKSTIKDIERNDFRAESYLKSNNIQHYQQPTREEEHDDIDDDDSSFEDDDNSEYSNQQMSNIIDESNMDETLANLNMDDYDSIKYTGLSAGLQLLDENLFKSKSYVQLPGREDVALQLMSQNELLVVRSDRSPSGKRPDTRLDVGFSLTSTIFDEKASSDSWYLTNSSLSKAISKDLPTNSIIEKAVKL</sequence>
<dbReference type="Pfam" id="PF00172">
    <property type="entry name" value="Zn_clus"/>
    <property type="match status" value="1"/>
</dbReference>
<accession>A0ABP9XU16</accession>
<dbReference type="CDD" id="cd00067">
    <property type="entry name" value="GAL4"/>
    <property type="match status" value="1"/>
</dbReference>
<dbReference type="InterPro" id="IPR050987">
    <property type="entry name" value="AtrR-like"/>
</dbReference>
<keyword evidence="3" id="KW-0238">DNA-binding</keyword>
<evidence type="ECO:0000256" key="5">
    <source>
        <dbReference type="SAM" id="MobiDB-lite"/>
    </source>
</evidence>
<feature type="domain" description="Zn(2)-C6 fungal-type" evidence="6">
    <location>
        <begin position="33"/>
        <end position="64"/>
    </location>
</feature>
<dbReference type="EMBL" id="BAABUJ010000008">
    <property type="protein sequence ID" value="GAA5797723.1"/>
    <property type="molecule type" value="Genomic_DNA"/>
</dbReference>
<dbReference type="InterPro" id="IPR036864">
    <property type="entry name" value="Zn2-C6_fun-type_DNA-bd_sf"/>
</dbReference>
<evidence type="ECO:0000256" key="3">
    <source>
        <dbReference type="ARBA" id="ARBA00023125"/>
    </source>
</evidence>
<name>A0ABP9XU16_9FUNG</name>
<dbReference type="PROSITE" id="PS50048">
    <property type="entry name" value="ZN2_CY6_FUNGAL_2"/>
    <property type="match status" value="1"/>
</dbReference>
<organism evidence="7 8">
    <name type="scientific">Helicostylum pulchrum</name>
    <dbReference type="NCBI Taxonomy" id="562976"/>
    <lineage>
        <taxon>Eukaryota</taxon>
        <taxon>Fungi</taxon>
        <taxon>Fungi incertae sedis</taxon>
        <taxon>Mucoromycota</taxon>
        <taxon>Mucoromycotina</taxon>
        <taxon>Mucoromycetes</taxon>
        <taxon>Mucorales</taxon>
        <taxon>Mucorineae</taxon>
        <taxon>Mucoraceae</taxon>
        <taxon>Helicostylum</taxon>
    </lineage>
</organism>
<evidence type="ECO:0000256" key="1">
    <source>
        <dbReference type="ARBA" id="ARBA00004123"/>
    </source>
</evidence>
<dbReference type="SUPFAM" id="SSF57701">
    <property type="entry name" value="Zn2/Cys6 DNA-binding domain"/>
    <property type="match status" value="1"/>
</dbReference>